<protein>
    <recommendedName>
        <fullName evidence="3">Nucleotidyltransferase</fullName>
    </recommendedName>
</protein>
<dbReference type="RefSeq" id="YP_009125612.1">
    <property type="nucleotide sequence ID" value="NC_026599.1"/>
</dbReference>
<dbReference type="EMBL" id="LN610578">
    <property type="protein sequence ID" value="CEF89759.1"/>
    <property type="molecule type" value="Genomic_DNA"/>
</dbReference>
<evidence type="ECO:0000313" key="1">
    <source>
        <dbReference type="EMBL" id="CEF89759.1"/>
    </source>
</evidence>
<accession>A0A0A1IWR2</accession>
<keyword evidence="2" id="KW-1185">Reference proteome</keyword>
<gene>
    <name evidence="1" type="primary">ORF44</name>
</gene>
<dbReference type="KEGG" id="vg:23680508"/>
<evidence type="ECO:0008006" key="3">
    <source>
        <dbReference type="Google" id="ProtNLM"/>
    </source>
</evidence>
<sequence length="327" mass="36889">MTTKIYSIDEALSICEGLFKILETTGFTDYKVAGGFLRDADNGVAPKDIDLYVRRPRVEDPRRRVSRVFGPQMVPCDDDSLEVEVIRFYNKLGHKKIRTGSGELRNGYPEGFSVWESIGVDLPVNLVVSTDSHPAEFDMGICEISCWPTGTLRRDRSGEVYRSRAYEWDKENKCITINRMVDPLLESGNAVTVGQIEKLVNHVKRVKAKYPGHRVCIGDWIWMLLRSRSVYAGGAMDFIVRLQEEGLIGKAGQVLQTETEVIDWDEVRQRNREDRPRDDALDAVQTVPGTIRHTAQVQARLQGIDLTTLWIDEAPVGRGQGVLPRGV</sequence>
<proteinExistence type="predicted"/>
<organism evidence="1 2">
    <name type="scientific">Pseudomonas phage vB_PaeP_C2-10_Ab22</name>
    <dbReference type="NCBI Taxonomy" id="1548906"/>
    <lineage>
        <taxon>Viruses</taxon>
        <taxon>Duplodnaviria</taxon>
        <taxon>Heunggongvirae</taxon>
        <taxon>Uroviricota</taxon>
        <taxon>Caudoviricetes</taxon>
        <taxon>Bruynoghevirus</taxon>
        <taxon>Bruynoghevirus Ab22</taxon>
    </lineage>
</organism>
<reference evidence="1 2" key="1">
    <citation type="journal article" date="2015" name="PLoS ONE">
        <title>Investigation of a Large Collection of Pseudomonas aeruginosa Bacteriophages Collected from a Single Environmental Source in Abidjan, Cote d'Ivoire.</title>
        <authorList>
            <person name="Essoh C."/>
            <person name="Latino L."/>
            <person name="Midoux C."/>
            <person name="Blouin Y."/>
            <person name="Loukou G."/>
            <person name="Nguetta S.P."/>
            <person name="Lathro S."/>
            <person name="Cablanmian A."/>
            <person name="Kouassi A.K."/>
            <person name="Vergnaud G."/>
            <person name="Pourcel C."/>
        </authorList>
    </citation>
    <scope>NUCLEOTIDE SEQUENCE [LARGE SCALE GENOMIC DNA]</scope>
    <source>
        <strain evidence="1">Ab22</strain>
    </source>
</reference>
<name>A0A0A1IWR2_9CAUD</name>
<dbReference type="OrthoDB" id="3975at10239"/>
<evidence type="ECO:0000313" key="2">
    <source>
        <dbReference type="Proteomes" id="UP000030227"/>
    </source>
</evidence>
<dbReference type="GeneID" id="23680508"/>
<dbReference type="Proteomes" id="UP000030227">
    <property type="component" value="Segment"/>
</dbReference>